<dbReference type="SUPFAM" id="SSF53187">
    <property type="entry name" value="Zn-dependent exopeptidases"/>
    <property type="match status" value="1"/>
</dbReference>
<reference evidence="5" key="1">
    <citation type="journal article" date="2015" name="Nature">
        <title>Complex archaea that bridge the gap between prokaryotes and eukaryotes.</title>
        <authorList>
            <person name="Spang A."/>
            <person name="Saw J.H."/>
            <person name="Jorgensen S.L."/>
            <person name="Zaremba-Niedzwiedzka K."/>
            <person name="Martijn J."/>
            <person name="Lind A.E."/>
            <person name="van Eijk R."/>
            <person name="Schleper C."/>
            <person name="Guy L."/>
            <person name="Ettema T.J."/>
        </authorList>
    </citation>
    <scope>NUCLEOTIDE SEQUENCE</scope>
</reference>
<dbReference type="SUPFAM" id="SSF55031">
    <property type="entry name" value="Bacterial exopeptidase dimerisation domain"/>
    <property type="match status" value="1"/>
</dbReference>
<dbReference type="InterPro" id="IPR036264">
    <property type="entry name" value="Bact_exopeptidase_dim_dom"/>
</dbReference>
<accession>A0A0F9KP64</accession>
<dbReference type="AlphaFoldDB" id="A0A0F9KP64"/>
<dbReference type="PANTHER" id="PTHR43270">
    <property type="entry name" value="BETA-ALA-HIS DIPEPTIDASE"/>
    <property type="match status" value="1"/>
</dbReference>
<evidence type="ECO:0000256" key="3">
    <source>
        <dbReference type="ARBA" id="ARBA00022801"/>
    </source>
</evidence>
<dbReference type="GO" id="GO:0046872">
    <property type="term" value="F:metal ion binding"/>
    <property type="evidence" value="ECO:0007669"/>
    <property type="project" value="UniProtKB-KW"/>
</dbReference>
<protein>
    <recommendedName>
        <fullName evidence="4">Peptidase M20 dimerisation domain-containing protein</fullName>
    </recommendedName>
</protein>
<keyword evidence="3" id="KW-0378">Hydrolase</keyword>
<evidence type="ECO:0000259" key="4">
    <source>
        <dbReference type="Pfam" id="PF07687"/>
    </source>
</evidence>
<dbReference type="InterPro" id="IPR011650">
    <property type="entry name" value="Peptidase_M20_dimer"/>
</dbReference>
<dbReference type="Pfam" id="PF07687">
    <property type="entry name" value="M20_dimer"/>
    <property type="match status" value="1"/>
</dbReference>
<dbReference type="Pfam" id="PF01546">
    <property type="entry name" value="Peptidase_M20"/>
    <property type="match status" value="1"/>
</dbReference>
<gene>
    <name evidence="5" type="ORF">LCGC14_1304060</name>
</gene>
<dbReference type="Gene3D" id="3.30.70.360">
    <property type="match status" value="1"/>
</dbReference>
<dbReference type="GO" id="GO:0006508">
    <property type="term" value="P:proteolysis"/>
    <property type="evidence" value="ECO:0007669"/>
    <property type="project" value="UniProtKB-KW"/>
</dbReference>
<keyword evidence="2" id="KW-0479">Metal-binding</keyword>
<sequence length="470" mass="53310">MNSFYKFENYIKETNEKFIEVDLQPFLKIPSNSFNKKGIEDAKEFLISYMSGFCEDIKIHSGDINPLILAWVKGSLKKQLLIYMMYDTQPVDSEKNWLSKPFGAEISILPPPLDILGNCIIARGAYNSKTPLMCFLNIIKILKEKGELPISLILLIDGEEEIGSPSLHKFIIEKKKLFKNCIDAYYPSAKQDLDGNAVLKLGYKGILSLRIEVSSYNKETHSAFSTLIPNPALDLISLLNTLYANNEFQIESLSRDYEISTEEKSIIHDLISKFDFEIVKKKAGIQKTHEKDIHEIINNFMFKPTFNISTLKSGFLDEGSRNYVPNKAICKIDIRFAHNIALNHIFQEIKEKVDLFSKTVRSDIKISKNVGYEASRIKKESELVQSLIKSAKVLGVETQIWPLSAAAAPLSHIQKVLGLNFVAGGLGIGGFAHAPNEFIQYDSIVNTRLSNYKFLKIYSRLIKDKIENYV</sequence>
<name>A0A0F9KP64_9ZZZZ</name>
<dbReference type="GO" id="GO:0008233">
    <property type="term" value="F:peptidase activity"/>
    <property type="evidence" value="ECO:0007669"/>
    <property type="project" value="UniProtKB-KW"/>
</dbReference>
<dbReference type="InterPro" id="IPR002933">
    <property type="entry name" value="Peptidase_M20"/>
</dbReference>
<dbReference type="EMBL" id="LAZR01007637">
    <property type="protein sequence ID" value="KKM83959.1"/>
    <property type="molecule type" value="Genomic_DNA"/>
</dbReference>
<evidence type="ECO:0000256" key="2">
    <source>
        <dbReference type="ARBA" id="ARBA00022723"/>
    </source>
</evidence>
<dbReference type="InterPro" id="IPR051458">
    <property type="entry name" value="Cyt/Met_Dipeptidase"/>
</dbReference>
<dbReference type="PANTHER" id="PTHR43270:SF8">
    <property type="entry name" value="DI- AND TRIPEPTIDASE DUG2-RELATED"/>
    <property type="match status" value="1"/>
</dbReference>
<comment type="caution">
    <text evidence="5">The sequence shown here is derived from an EMBL/GenBank/DDBJ whole genome shotgun (WGS) entry which is preliminary data.</text>
</comment>
<organism evidence="5">
    <name type="scientific">marine sediment metagenome</name>
    <dbReference type="NCBI Taxonomy" id="412755"/>
    <lineage>
        <taxon>unclassified sequences</taxon>
        <taxon>metagenomes</taxon>
        <taxon>ecological metagenomes</taxon>
    </lineage>
</organism>
<evidence type="ECO:0000256" key="1">
    <source>
        <dbReference type="ARBA" id="ARBA00022670"/>
    </source>
</evidence>
<proteinExistence type="predicted"/>
<dbReference type="Gene3D" id="3.40.630.10">
    <property type="entry name" value="Zn peptidases"/>
    <property type="match status" value="1"/>
</dbReference>
<feature type="domain" description="Peptidase M20 dimerisation" evidence="4">
    <location>
        <begin position="202"/>
        <end position="354"/>
    </location>
</feature>
<evidence type="ECO:0000313" key="5">
    <source>
        <dbReference type="EMBL" id="KKM83959.1"/>
    </source>
</evidence>
<keyword evidence="1" id="KW-0645">Protease</keyword>